<dbReference type="SUPFAM" id="SSF56672">
    <property type="entry name" value="DNA/RNA polymerases"/>
    <property type="match status" value="1"/>
</dbReference>
<dbReference type="InterPro" id="IPR022880">
    <property type="entry name" value="DNApol_IV"/>
</dbReference>
<evidence type="ECO:0000259" key="3">
    <source>
        <dbReference type="PROSITE" id="PS50173"/>
    </source>
</evidence>
<dbReference type="VEuPathDB" id="MicrosporidiaDB:H312_01687"/>
<evidence type="ECO:0000313" key="4">
    <source>
        <dbReference type="EMBL" id="KCZ80914.1"/>
    </source>
</evidence>
<dbReference type="GO" id="GO:0005634">
    <property type="term" value="C:nucleus"/>
    <property type="evidence" value="ECO:0007669"/>
    <property type="project" value="TreeGrafter"/>
</dbReference>
<proteinExistence type="predicted"/>
<evidence type="ECO:0000256" key="2">
    <source>
        <dbReference type="SAM" id="Coils"/>
    </source>
</evidence>
<name>A0A059F1M7_9MICR</name>
<reference evidence="4 5" key="2">
    <citation type="submission" date="2014-03" db="EMBL/GenBank/DDBJ databases">
        <title>The Genome Sequence of Anncaliia algerae insect isolate PRA339.</title>
        <authorList>
            <consortium name="The Broad Institute Genome Sequencing Platform"/>
            <consortium name="The Broad Institute Genome Sequencing Center for Infectious Disease"/>
            <person name="Cuomo C."/>
            <person name="Becnel J."/>
            <person name="Sanscrainte N."/>
            <person name="Walker B."/>
            <person name="Young S.K."/>
            <person name="Zeng Q."/>
            <person name="Gargeya S."/>
            <person name="Fitzgerald M."/>
            <person name="Haas B."/>
            <person name="Abouelleil A."/>
            <person name="Alvarado L."/>
            <person name="Arachchi H.M."/>
            <person name="Berlin A.M."/>
            <person name="Chapman S.B."/>
            <person name="Dewar J."/>
            <person name="Goldberg J."/>
            <person name="Griggs A."/>
            <person name="Gujja S."/>
            <person name="Hansen M."/>
            <person name="Howarth C."/>
            <person name="Imamovic A."/>
            <person name="Larimer J."/>
            <person name="McCowan C."/>
            <person name="Murphy C."/>
            <person name="Neiman D."/>
            <person name="Pearson M."/>
            <person name="Priest M."/>
            <person name="Roberts A."/>
            <person name="Saif S."/>
            <person name="Shea T."/>
            <person name="Sisk P."/>
            <person name="Sykes S."/>
            <person name="Wortman J."/>
            <person name="Nusbaum C."/>
            <person name="Birren B."/>
        </authorList>
    </citation>
    <scope>NUCLEOTIDE SEQUENCE [LARGE SCALE GENOMIC DNA]</scope>
    <source>
        <strain evidence="4 5">PRA339</strain>
    </source>
</reference>
<dbReference type="GO" id="GO:0003684">
    <property type="term" value="F:damaged DNA binding"/>
    <property type="evidence" value="ECO:0007669"/>
    <property type="project" value="InterPro"/>
</dbReference>
<dbReference type="Pfam" id="PF00817">
    <property type="entry name" value="IMS"/>
    <property type="match status" value="1"/>
</dbReference>
<dbReference type="InterPro" id="IPR050116">
    <property type="entry name" value="DNA_polymerase-Y"/>
</dbReference>
<feature type="coiled-coil region" evidence="2">
    <location>
        <begin position="179"/>
        <end position="206"/>
    </location>
</feature>
<feature type="domain" description="UmuC" evidence="3">
    <location>
        <begin position="82"/>
        <end position="284"/>
    </location>
</feature>
<dbReference type="Pfam" id="PF11799">
    <property type="entry name" value="IMS_C"/>
    <property type="match status" value="1"/>
</dbReference>
<gene>
    <name evidence="4" type="ORF">H312_01687</name>
</gene>
<dbReference type="GO" id="GO:0006281">
    <property type="term" value="P:DNA repair"/>
    <property type="evidence" value="ECO:0007669"/>
    <property type="project" value="InterPro"/>
</dbReference>
<dbReference type="InterPro" id="IPR017961">
    <property type="entry name" value="DNA_pol_Y-fam_little_finger"/>
</dbReference>
<protein>
    <recommendedName>
        <fullName evidence="1">DNA polymerase kappa</fullName>
    </recommendedName>
</protein>
<dbReference type="PANTHER" id="PTHR11076">
    <property type="entry name" value="DNA REPAIR POLYMERASE UMUC / TRANSFERASE FAMILY MEMBER"/>
    <property type="match status" value="1"/>
</dbReference>
<dbReference type="PROSITE" id="PS50173">
    <property type="entry name" value="UMUC"/>
    <property type="match status" value="1"/>
</dbReference>
<evidence type="ECO:0000256" key="1">
    <source>
        <dbReference type="ARBA" id="ARBA00016178"/>
    </source>
</evidence>
<dbReference type="OrthoDB" id="1747274at2759"/>
<dbReference type="HOGENOM" id="CLU_012348_11_4_1"/>
<dbReference type="AlphaFoldDB" id="A0A059F1M7"/>
<dbReference type="PANTHER" id="PTHR11076:SF33">
    <property type="entry name" value="DNA POLYMERASE KAPPA"/>
    <property type="match status" value="1"/>
</dbReference>
<evidence type="ECO:0000313" key="5">
    <source>
        <dbReference type="Proteomes" id="UP000030655"/>
    </source>
</evidence>
<keyword evidence="5" id="KW-1185">Reference proteome</keyword>
<keyword evidence="2" id="KW-0175">Coiled coil</keyword>
<dbReference type="GO" id="GO:0042276">
    <property type="term" value="P:error-prone translesion synthesis"/>
    <property type="evidence" value="ECO:0007669"/>
    <property type="project" value="TreeGrafter"/>
</dbReference>
<reference evidence="5" key="1">
    <citation type="submission" date="2013-02" db="EMBL/GenBank/DDBJ databases">
        <authorList>
            <consortium name="The Broad Institute Genome Sequencing Platform"/>
            <person name="Cuomo C."/>
            <person name="Becnel J."/>
            <person name="Sanscrainte N."/>
            <person name="Walker B."/>
            <person name="Young S.K."/>
            <person name="Zeng Q."/>
            <person name="Gargeya S."/>
            <person name="Fitzgerald M."/>
            <person name="Haas B."/>
            <person name="Abouelleil A."/>
            <person name="Alvarado L."/>
            <person name="Arachchi H.M."/>
            <person name="Berlin A.M."/>
            <person name="Chapman S.B."/>
            <person name="Dewar J."/>
            <person name="Goldberg J."/>
            <person name="Griggs A."/>
            <person name="Gujja S."/>
            <person name="Hansen M."/>
            <person name="Howarth C."/>
            <person name="Imamovic A."/>
            <person name="Larimer J."/>
            <person name="McCowan C."/>
            <person name="Murphy C."/>
            <person name="Neiman D."/>
            <person name="Pearson M."/>
            <person name="Priest M."/>
            <person name="Roberts A."/>
            <person name="Saif S."/>
            <person name="Shea T."/>
            <person name="Sisk P."/>
            <person name="Sykes S."/>
            <person name="Wortman J."/>
            <person name="Nusbaum C."/>
            <person name="Birren B."/>
        </authorList>
    </citation>
    <scope>NUCLEOTIDE SEQUENCE [LARGE SCALE GENOMIC DNA]</scope>
    <source>
        <strain evidence="5">PRA339</strain>
    </source>
</reference>
<dbReference type="GO" id="GO:0003887">
    <property type="term" value="F:DNA-directed DNA polymerase activity"/>
    <property type="evidence" value="ECO:0007669"/>
    <property type="project" value="InterPro"/>
</dbReference>
<dbReference type="GO" id="GO:0070987">
    <property type="term" value="P:error-free translesion synthesis"/>
    <property type="evidence" value="ECO:0007669"/>
    <property type="project" value="UniProtKB-ARBA"/>
</dbReference>
<dbReference type="CDD" id="cd03586">
    <property type="entry name" value="PolY_Pol_IV_kappa"/>
    <property type="match status" value="1"/>
</dbReference>
<dbReference type="InterPro" id="IPR043502">
    <property type="entry name" value="DNA/RNA_pol_sf"/>
</dbReference>
<dbReference type="Gene3D" id="3.30.70.270">
    <property type="match status" value="1"/>
</dbReference>
<dbReference type="Gene3D" id="1.10.150.810">
    <property type="match status" value="1"/>
</dbReference>
<sequence length="499" mass="57820">MDSLSQEEIPLDDYKLNDDVKMSLYLSEDPFNNEKEKKHYKRLRRCLTLQNNLNASKYNFYFNKLKEDHAYLFNQQIIKKLYVHFDLDMFYAQVEMLRSGNNFPLGIGSNLMLCTCNYLAREHGVRAGMPGYLAKKLCPNLVIINPDFKRINFYSDEIMKILSLFDNEIEIYGIDEACLILSKEKLKEAEDIIKEKNLQNEVEMRECNSQEVDEINNNFIKRVDGLIQSIRAYVYKKTCLTISAGISYTRGLAKYASGVNKPNGQYFTTDYDLELPIDKINGIGNATKEILNKTLKIKNICELREKMNEIFLKLTEKTAISLLHLSYGVGYFDFRSNKKVHSKGISTSFQGTLDLGFIYDKLFFLCDSLFKKIKGYIGTTLTLKLRYSSFKTVNKSMKIGKIERVEDLFNSALSLLKEKEKIAFPEKVNQIGISISDLKKLEPLQLCCSNAAERECPICYWKFYHESDTIVQSHVELCIKKKAAKEKMTLDKYLIKKEK</sequence>
<dbReference type="InterPro" id="IPR036775">
    <property type="entry name" value="DNA_pol_Y-fam_lit_finger_sf"/>
</dbReference>
<dbReference type="InterPro" id="IPR001126">
    <property type="entry name" value="UmuC"/>
</dbReference>
<dbReference type="InterPro" id="IPR043128">
    <property type="entry name" value="Rev_trsase/Diguanyl_cyclase"/>
</dbReference>
<organism evidence="4 5">
    <name type="scientific">Anncaliia algerae PRA339</name>
    <dbReference type="NCBI Taxonomy" id="1288291"/>
    <lineage>
        <taxon>Eukaryota</taxon>
        <taxon>Fungi</taxon>
        <taxon>Fungi incertae sedis</taxon>
        <taxon>Microsporidia</taxon>
        <taxon>Tubulinosematoidea</taxon>
        <taxon>Tubulinosematidae</taxon>
        <taxon>Anncaliia</taxon>
    </lineage>
</organism>
<dbReference type="STRING" id="1288291.A0A059F1M7"/>
<dbReference type="EMBL" id="KK365158">
    <property type="protein sequence ID" value="KCZ80914.1"/>
    <property type="molecule type" value="Genomic_DNA"/>
</dbReference>
<accession>A0A059F1M7</accession>
<dbReference type="Gene3D" id="3.40.1170.60">
    <property type="match status" value="1"/>
</dbReference>
<dbReference type="Proteomes" id="UP000030655">
    <property type="component" value="Unassembled WGS sequence"/>
</dbReference>
<dbReference type="SUPFAM" id="SSF100879">
    <property type="entry name" value="Lesion bypass DNA polymerase (Y-family), little finger domain"/>
    <property type="match status" value="1"/>
</dbReference>
<dbReference type="Gene3D" id="3.30.1490.100">
    <property type="entry name" value="DNA polymerase, Y-family, little finger domain"/>
    <property type="match status" value="1"/>
</dbReference>